<dbReference type="Pfam" id="PF00376">
    <property type="entry name" value="MerR"/>
    <property type="match status" value="2"/>
</dbReference>
<dbReference type="SMART" id="SM00422">
    <property type="entry name" value="HTH_MERR"/>
    <property type="match status" value="2"/>
</dbReference>
<dbReference type="Proteomes" id="UP000318102">
    <property type="component" value="Unassembled WGS sequence"/>
</dbReference>
<proteinExistence type="predicted"/>
<evidence type="ECO:0000256" key="2">
    <source>
        <dbReference type="ARBA" id="ARBA00023015"/>
    </source>
</evidence>
<accession>A0A559J462</accession>
<dbReference type="OrthoDB" id="122388at2"/>
<sequence length="233" mass="27115">MRPKKLASKFMISTSTLRNYEANGLIPPAVRSANGYRVYTDLHETYLACIQAMAPAFGMEVTTEVLNELHQGKPSEALWIVRAQEVALYAEKARLEKLIEDIRRYAKKSQIHLNDKWFTIKEVSEMTQVSKTAIRYWEQAGYVTADRDPTNRYRQYTGSHMLKIRLLQVLQNTVYSEDTVYFKQTIVSIDHTDFTRILKLAENIRSYFDTIIESQMRGISYLYPLLQLTKDPN</sequence>
<dbReference type="SUPFAM" id="SSF46955">
    <property type="entry name" value="Putative DNA-binding domain"/>
    <property type="match status" value="2"/>
</dbReference>
<keyword evidence="1" id="KW-0678">Repressor</keyword>
<dbReference type="GO" id="GO:0003700">
    <property type="term" value="F:DNA-binding transcription factor activity"/>
    <property type="evidence" value="ECO:0007669"/>
    <property type="project" value="InterPro"/>
</dbReference>
<name>A0A559J462_9BACL</name>
<dbReference type="AlphaFoldDB" id="A0A559J462"/>
<keyword evidence="7" id="KW-1185">Reference proteome</keyword>
<organism evidence="6 7">
    <name type="scientific">Paenibacillus agilis</name>
    <dbReference type="NCBI Taxonomy" id="3020863"/>
    <lineage>
        <taxon>Bacteria</taxon>
        <taxon>Bacillati</taxon>
        <taxon>Bacillota</taxon>
        <taxon>Bacilli</taxon>
        <taxon>Bacillales</taxon>
        <taxon>Paenibacillaceae</taxon>
        <taxon>Paenibacillus</taxon>
    </lineage>
</organism>
<reference evidence="6 7" key="1">
    <citation type="submission" date="2019-07" db="EMBL/GenBank/DDBJ databases">
        <authorList>
            <person name="Kim J."/>
        </authorList>
    </citation>
    <scope>NUCLEOTIDE SEQUENCE [LARGE SCALE GENOMIC DNA]</scope>
    <source>
        <strain evidence="6 7">N4</strain>
    </source>
</reference>
<dbReference type="RefSeq" id="WP_144991783.1">
    <property type="nucleotide sequence ID" value="NZ_VNJK01000001.1"/>
</dbReference>
<dbReference type="PANTHER" id="PTHR30204:SF69">
    <property type="entry name" value="MERR-FAMILY TRANSCRIPTIONAL REGULATOR"/>
    <property type="match status" value="1"/>
</dbReference>
<evidence type="ECO:0000313" key="7">
    <source>
        <dbReference type="Proteomes" id="UP000318102"/>
    </source>
</evidence>
<dbReference type="PROSITE" id="PS50937">
    <property type="entry name" value="HTH_MERR_2"/>
    <property type="match status" value="2"/>
</dbReference>
<keyword evidence="2" id="KW-0805">Transcription regulation</keyword>
<keyword evidence="3 6" id="KW-0238">DNA-binding</keyword>
<evidence type="ECO:0000256" key="4">
    <source>
        <dbReference type="ARBA" id="ARBA00023163"/>
    </source>
</evidence>
<dbReference type="PANTHER" id="PTHR30204">
    <property type="entry name" value="REDOX-CYCLING DRUG-SENSING TRANSCRIPTIONAL ACTIVATOR SOXR"/>
    <property type="match status" value="1"/>
</dbReference>
<gene>
    <name evidence="6" type="ORF">FPZ44_10365</name>
</gene>
<evidence type="ECO:0000256" key="3">
    <source>
        <dbReference type="ARBA" id="ARBA00023125"/>
    </source>
</evidence>
<comment type="caution">
    <text evidence="6">The sequence shown here is derived from an EMBL/GenBank/DDBJ whole genome shotgun (WGS) entry which is preliminary data.</text>
</comment>
<dbReference type="InterPro" id="IPR000551">
    <property type="entry name" value="MerR-type_HTH_dom"/>
</dbReference>
<dbReference type="Gene3D" id="1.10.1660.10">
    <property type="match status" value="2"/>
</dbReference>
<dbReference type="CDD" id="cd00592">
    <property type="entry name" value="HTH_MerR-like"/>
    <property type="match status" value="1"/>
</dbReference>
<keyword evidence="4" id="KW-0804">Transcription</keyword>
<evidence type="ECO:0000313" key="6">
    <source>
        <dbReference type="EMBL" id="TVX94679.1"/>
    </source>
</evidence>
<feature type="domain" description="HTH merR-type" evidence="5">
    <location>
        <begin position="1"/>
        <end position="41"/>
    </location>
</feature>
<protein>
    <submittedName>
        <fullName evidence="6">MerR family DNA-binding transcriptional regulator</fullName>
    </submittedName>
</protein>
<dbReference type="EMBL" id="VNJK01000001">
    <property type="protein sequence ID" value="TVX94679.1"/>
    <property type="molecule type" value="Genomic_DNA"/>
</dbReference>
<evidence type="ECO:0000259" key="5">
    <source>
        <dbReference type="PROSITE" id="PS50937"/>
    </source>
</evidence>
<feature type="domain" description="HTH merR-type" evidence="5">
    <location>
        <begin position="117"/>
        <end position="173"/>
    </location>
</feature>
<evidence type="ECO:0000256" key="1">
    <source>
        <dbReference type="ARBA" id="ARBA00022491"/>
    </source>
</evidence>
<dbReference type="InterPro" id="IPR009061">
    <property type="entry name" value="DNA-bd_dom_put_sf"/>
</dbReference>
<dbReference type="GO" id="GO:0003677">
    <property type="term" value="F:DNA binding"/>
    <property type="evidence" value="ECO:0007669"/>
    <property type="project" value="UniProtKB-KW"/>
</dbReference>
<dbReference type="InterPro" id="IPR047057">
    <property type="entry name" value="MerR_fam"/>
</dbReference>